<dbReference type="Pfam" id="PF00990">
    <property type="entry name" value="GGDEF"/>
    <property type="match status" value="1"/>
</dbReference>
<dbReference type="PANTHER" id="PTHR46663:SF2">
    <property type="entry name" value="GGDEF DOMAIN-CONTAINING PROTEIN"/>
    <property type="match status" value="1"/>
</dbReference>
<keyword evidence="1" id="KW-1133">Transmembrane helix</keyword>
<dbReference type="InterPro" id="IPR043128">
    <property type="entry name" value="Rev_trsase/Diguanyl_cyclase"/>
</dbReference>
<feature type="transmembrane region" description="Helical" evidence="1">
    <location>
        <begin position="181"/>
        <end position="203"/>
    </location>
</feature>
<dbReference type="SMART" id="SM00267">
    <property type="entry name" value="GGDEF"/>
    <property type="match status" value="1"/>
</dbReference>
<accession>A0A9Q9MG07</accession>
<evidence type="ECO:0000313" key="4">
    <source>
        <dbReference type="Proteomes" id="UP001058003"/>
    </source>
</evidence>
<feature type="transmembrane region" description="Helical" evidence="1">
    <location>
        <begin position="118"/>
        <end position="136"/>
    </location>
</feature>
<dbReference type="EMBL" id="CP073767">
    <property type="protein sequence ID" value="UWZ57788.1"/>
    <property type="molecule type" value="Genomic_DNA"/>
</dbReference>
<keyword evidence="4" id="KW-1185">Reference proteome</keyword>
<feature type="transmembrane region" description="Helical" evidence="1">
    <location>
        <begin position="57"/>
        <end position="74"/>
    </location>
</feature>
<evidence type="ECO:0000259" key="2">
    <source>
        <dbReference type="PROSITE" id="PS50887"/>
    </source>
</evidence>
<dbReference type="PROSITE" id="PS50887">
    <property type="entry name" value="GGDEF"/>
    <property type="match status" value="1"/>
</dbReference>
<evidence type="ECO:0000256" key="1">
    <source>
        <dbReference type="SAM" id="Phobius"/>
    </source>
</evidence>
<gene>
    <name evidence="3" type="ORF">Daura_17415</name>
</gene>
<dbReference type="SUPFAM" id="SSF55073">
    <property type="entry name" value="Nucleotide cyclase"/>
    <property type="match status" value="1"/>
</dbReference>
<dbReference type="InterPro" id="IPR052163">
    <property type="entry name" value="DGC-Regulatory_Protein"/>
</dbReference>
<dbReference type="NCBIfam" id="TIGR00254">
    <property type="entry name" value="GGDEF"/>
    <property type="match status" value="1"/>
</dbReference>
<reference evidence="3" key="1">
    <citation type="submission" date="2021-04" db="EMBL/GenBank/DDBJ databases">
        <title>Dactylosporangium aurantiacum NRRL B-8018 full assembly.</title>
        <authorList>
            <person name="Hartkoorn R.C."/>
            <person name="Beaudoing E."/>
            <person name="Hot D."/>
        </authorList>
    </citation>
    <scope>NUCLEOTIDE SEQUENCE</scope>
    <source>
        <strain evidence="3">NRRL B-8018</strain>
    </source>
</reference>
<protein>
    <submittedName>
        <fullName evidence="3">GGDEF domain-containing protein</fullName>
    </submittedName>
</protein>
<keyword evidence="1" id="KW-0812">Transmembrane</keyword>
<name>A0A9Q9MG07_9ACTN</name>
<organism evidence="3 4">
    <name type="scientific">Dactylosporangium aurantiacum</name>
    <dbReference type="NCBI Taxonomy" id="35754"/>
    <lineage>
        <taxon>Bacteria</taxon>
        <taxon>Bacillati</taxon>
        <taxon>Actinomycetota</taxon>
        <taxon>Actinomycetes</taxon>
        <taxon>Micromonosporales</taxon>
        <taxon>Micromonosporaceae</taxon>
        <taxon>Dactylosporangium</taxon>
    </lineage>
</organism>
<feature type="transmembrane region" description="Helical" evidence="1">
    <location>
        <begin position="215"/>
        <end position="236"/>
    </location>
</feature>
<feature type="transmembrane region" description="Helical" evidence="1">
    <location>
        <begin position="148"/>
        <end position="169"/>
    </location>
</feature>
<feature type="transmembrane region" description="Helical" evidence="1">
    <location>
        <begin position="86"/>
        <end position="106"/>
    </location>
</feature>
<dbReference type="Proteomes" id="UP001058003">
    <property type="component" value="Chromosome"/>
</dbReference>
<keyword evidence="1" id="KW-0472">Membrane</keyword>
<dbReference type="PANTHER" id="PTHR46663">
    <property type="entry name" value="DIGUANYLATE CYCLASE DGCT-RELATED"/>
    <property type="match status" value="1"/>
</dbReference>
<feature type="transmembrane region" description="Helical" evidence="1">
    <location>
        <begin position="276"/>
        <end position="294"/>
    </location>
</feature>
<dbReference type="KEGG" id="daur:Daura_17415"/>
<dbReference type="RefSeq" id="WP_052387110.1">
    <property type="nucleotide sequence ID" value="NZ_CP073767.1"/>
</dbReference>
<evidence type="ECO:0000313" key="3">
    <source>
        <dbReference type="EMBL" id="UWZ57788.1"/>
    </source>
</evidence>
<dbReference type="CDD" id="cd01949">
    <property type="entry name" value="GGDEF"/>
    <property type="match status" value="1"/>
</dbReference>
<dbReference type="Gene3D" id="3.30.70.270">
    <property type="match status" value="1"/>
</dbReference>
<dbReference type="InterPro" id="IPR000160">
    <property type="entry name" value="GGDEF_dom"/>
</dbReference>
<sequence length="464" mass="47634">MLHRTFVLAVAVTVTGLLALDGPAQAVVMVASGLVPAAAICWHLRHRRPATGRPWHLALVGLGLLTATNLLGLGRTLGVEPPGGTLVAPFLLAAGFLGLLAASAVVVTRHTAGDGGGIIDAALIGVGSAGPLWEFALRPRLAAVHAPAPVQLLALVNVLALLATLGSMLRIAGTLGSGSLRYLYVSIALGLAGTVSSVLTAGVHHPGAAQLAPTLWAMAYLSFGAAALHPSAVTLTEPVSAPGGRPTLRLTYLGLVLAVNPVVGALPVLWGTTADAALLSAGTLVVIALVLARIGQLLRQRAEAESALAHRATHDELTGLLNRRGVLARLEQSTGAGVGVLYCDLDRFKPVNDAFGHLAGDEVLRQVACRLRANLRPGDLVGRIGGDEFLVVCHGVDQAQTEALRDRLQQAVAAPMRVAGRSVDVGVTIGCALSGPDPVPADQLVADADREMYDQKRLTHAAAA</sequence>
<feature type="domain" description="GGDEF" evidence="2">
    <location>
        <begin position="336"/>
        <end position="464"/>
    </location>
</feature>
<proteinExistence type="predicted"/>
<dbReference type="InterPro" id="IPR029787">
    <property type="entry name" value="Nucleotide_cyclase"/>
</dbReference>
<dbReference type="OrthoDB" id="3278283at2"/>
<dbReference type="AlphaFoldDB" id="A0A9Q9MG07"/>
<feature type="transmembrane region" description="Helical" evidence="1">
    <location>
        <begin position="29"/>
        <end position="45"/>
    </location>
</feature>
<feature type="transmembrane region" description="Helical" evidence="1">
    <location>
        <begin position="248"/>
        <end position="270"/>
    </location>
</feature>